<gene>
    <name evidence="1" type="ORF">Patl1_20478</name>
</gene>
<reference evidence="2" key="1">
    <citation type="journal article" date="2023" name="G3 (Bethesda)">
        <title>Genome assembly and association tests identify interacting loci associated with vigor, precocity, and sex in interspecific pistachio rootstocks.</title>
        <authorList>
            <person name="Palmer W."/>
            <person name="Jacygrad E."/>
            <person name="Sagayaradj S."/>
            <person name="Cavanaugh K."/>
            <person name="Han R."/>
            <person name="Bertier L."/>
            <person name="Beede B."/>
            <person name="Kafkas S."/>
            <person name="Golino D."/>
            <person name="Preece J."/>
            <person name="Michelmore R."/>
        </authorList>
    </citation>
    <scope>NUCLEOTIDE SEQUENCE [LARGE SCALE GENOMIC DNA]</scope>
</reference>
<dbReference type="EMBL" id="CM047900">
    <property type="protein sequence ID" value="KAJ0098965.1"/>
    <property type="molecule type" value="Genomic_DNA"/>
</dbReference>
<accession>A0ACC1BJ50</accession>
<evidence type="ECO:0000313" key="2">
    <source>
        <dbReference type="Proteomes" id="UP001164250"/>
    </source>
</evidence>
<proteinExistence type="predicted"/>
<comment type="caution">
    <text evidence="1">The sequence shown here is derived from an EMBL/GenBank/DDBJ whole genome shotgun (WGS) entry which is preliminary data.</text>
</comment>
<evidence type="ECO:0000313" key="1">
    <source>
        <dbReference type="EMBL" id="KAJ0098965.1"/>
    </source>
</evidence>
<organism evidence="1 2">
    <name type="scientific">Pistacia atlantica</name>
    <dbReference type="NCBI Taxonomy" id="434234"/>
    <lineage>
        <taxon>Eukaryota</taxon>
        <taxon>Viridiplantae</taxon>
        <taxon>Streptophyta</taxon>
        <taxon>Embryophyta</taxon>
        <taxon>Tracheophyta</taxon>
        <taxon>Spermatophyta</taxon>
        <taxon>Magnoliopsida</taxon>
        <taxon>eudicotyledons</taxon>
        <taxon>Gunneridae</taxon>
        <taxon>Pentapetalae</taxon>
        <taxon>rosids</taxon>
        <taxon>malvids</taxon>
        <taxon>Sapindales</taxon>
        <taxon>Anacardiaceae</taxon>
        <taxon>Pistacia</taxon>
    </lineage>
</organism>
<sequence>MRDIAKNGLSLLKNNFMRKEIYEDAEVDKVRAKWAMYVTNFL</sequence>
<name>A0ACC1BJ50_9ROSI</name>
<protein>
    <submittedName>
        <fullName evidence="1">Uncharacterized protein</fullName>
    </submittedName>
</protein>
<dbReference type="Proteomes" id="UP001164250">
    <property type="component" value="Chromosome 4"/>
</dbReference>
<keyword evidence="2" id="KW-1185">Reference proteome</keyword>